<dbReference type="Pfam" id="PF13250">
    <property type="entry name" value="SNIPE"/>
    <property type="match status" value="1"/>
</dbReference>
<dbReference type="EMBL" id="VUMY01000002">
    <property type="protein sequence ID" value="MST48893.1"/>
    <property type="molecule type" value="Genomic_DNA"/>
</dbReference>
<evidence type="ECO:0000259" key="2">
    <source>
        <dbReference type="SMART" id="SM00974"/>
    </source>
</evidence>
<evidence type="ECO:0000313" key="4">
    <source>
        <dbReference type="Proteomes" id="UP000442535"/>
    </source>
</evidence>
<proteinExistence type="predicted"/>
<dbReference type="AlphaFoldDB" id="A0A7K0K092"/>
<feature type="domain" description="Bacteriophage T5 Orf172 DNA-binding" evidence="2">
    <location>
        <begin position="324"/>
        <end position="407"/>
    </location>
</feature>
<evidence type="ECO:0000256" key="1">
    <source>
        <dbReference type="SAM" id="Coils"/>
    </source>
</evidence>
<name>A0A7K0K092_9ACTO</name>
<evidence type="ECO:0000313" key="3">
    <source>
        <dbReference type="EMBL" id="MST48893.1"/>
    </source>
</evidence>
<keyword evidence="1" id="KW-0175">Coiled coil</keyword>
<reference evidence="3 4" key="1">
    <citation type="submission" date="2019-08" db="EMBL/GenBank/DDBJ databases">
        <title>In-depth cultivation of the pig gut microbiome towards novel bacterial diversity and tailored functional studies.</title>
        <authorList>
            <person name="Wylensek D."/>
            <person name="Hitch T.C.A."/>
            <person name="Clavel T."/>
        </authorList>
    </citation>
    <scope>NUCLEOTIDE SEQUENCE [LARGE SCALE GENOMIC DNA]</scope>
    <source>
        <strain evidence="3 4">RF-GAM-744-WT-7</strain>
    </source>
</reference>
<dbReference type="InterPro" id="IPR025280">
    <property type="entry name" value="SNIPE"/>
</dbReference>
<keyword evidence="4" id="KW-1185">Reference proteome</keyword>
<feature type="coiled-coil region" evidence="1">
    <location>
        <begin position="220"/>
        <end position="281"/>
    </location>
</feature>
<dbReference type="InterPro" id="IPR018306">
    <property type="entry name" value="Phage_T5_Orf172_DNA-bd"/>
</dbReference>
<dbReference type="SMART" id="SM00974">
    <property type="entry name" value="T5orf172"/>
    <property type="match status" value="1"/>
</dbReference>
<dbReference type="Proteomes" id="UP000442535">
    <property type="component" value="Unassembled WGS sequence"/>
</dbReference>
<sequence length="433" mass="49976">MPFFVSKNDIKNYKETEAAYQNLLQRLEGTNILDLTEAIKALEKKRDEIEKRIQPLKDETRALDLRILEQEKEYNLAVRKTEDTRRQTEYARKELEGYTDIIESGITPYHHPAEPSVTLEAELKKTRKGIKDAIKNKTAITTSSNFTLNGSSKDGDKFLANLSKIMLRAYNAEAENCVLTVKAGNGETARKRLERTRDQVEKLAEIIDLHISPKYHNLRLKELQLALDYQNAKQAEKEAEREEKARLREEAKAMKELAAEREKLVKERAHYENVILELMKQGNAEAVQQFQEKLDEINAQIDTVDFREANQRAGYVYVISNIGSFGKRMVKIGMTRRLDPMERVRELSDASVPFNFDVHALFFTEDAVGVETELHHRFAKQRVNLVNPRREFFAVTPLEVKEALVEVAGNLLEFVEEPEAAQYRESESMRETL</sequence>
<feature type="coiled-coil region" evidence="1">
    <location>
        <begin position="10"/>
        <end position="59"/>
    </location>
</feature>
<comment type="caution">
    <text evidence="3">The sequence shown here is derived from an EMBL/GenBank/DDBJ whole genome shotgun (WGS) entry which is preliminary data.</text>
</comment>
<gene>
    <name evidence="3" type="ORF">FYJ63_01260</name>
</gene>
<organism evidence="3 4">
    <name type="scientific">Mobiluncus porci</name>
    <dbReference type="NCBI Taxonomy" id="2652278"/>
    <lineage>
        <taxon>Bacteria</taxon>
        <taxon>Bacillati</taxon>
        <taxon>Actinomycetota</taxon>
        <taxon>Actinomycetes</taxon>
        <taxon>Actinomycetales</taxon>
        <taxon>Actinomycetaceae</taxon>
        <taxon>Mobiluncus</taxon>
    </lineage>
</organism>
<accession>A0A7K0K092</accession>
<dbReference type="Pfam" id="PF13455">
    <property type="entry name" value="MUG113"/>
    <property type="match status" value="1"/>
</dbReference>
<protein>
    <submittedName>
        <fullName evidence="3">DUF4041 domain-containing protein</fullName>
    </submittedName>
</protein>